<gene>
    <name evidence="5" type="ORF">yc1106_05220</name>
</gene>
<dbReference type="GO" id="GO:0005634">
    <property type="term" value="C:nucleus"/>
    <property type="evidence" value="ECO:0007669"/>
    <property type="project" value="TreeGrafter"/>
</dbReference>
<evidence type="ECO:0000256" key="3">
    <source>
        <dbReference type="ARBA" id="ARBA00023163"/>
    </source>
</evidence>
<dbReference type="Proteomes" id="UP001056012">
    <property type="component" value="Chromosome 3"/>
</dbReference>
<evidence type="ECO:0000256" key="2">
    <source>
        <dbReference type="ARBA" id="ARBA00023125"/>
    </source>
</evidence>
<keyword evidence="6" id="KW-1185">Reference proteome</keyword>
<dbReference type="GO" id="GO:0000981">
    <property type="term" value="F:DNA-binding transcription factor activity, RNA polymerase II-specific"/>
    <property type="evidence" value="ECO:0007669"/>
    <property type="project" value="TreeGrafter"/>
</dbReference>
<evidence type="ECO:0000256" key="4">
    <source>
        <dbReference type="ARBA" id="ARBA00023242"/>
    </source>
</evidence>
<evidence type="ECO:0000256" key="1">
    <source>
        <dbReference type="ARBA" id="ARBA00023015"/>
    </source>
</evidence>
<dbReference type="PANTHER" id="PTHR47424:SF3">
    <property type="entry name" value="REGULATORY PROTEIN GAL4"/>
    <property type="match status" value="1"/>
</dbReference>
<dbReference type="OrthoDB" id="3791367at2759"/>
<dbReference type="GO" id="GO:0000435">
    <property type="term" value="P:positive regulation of transcription from RNA polymerase II promoter by galactose"/>
    <property type="evidence" value="ECO:0007669"/>
    <property type="project" value="TreeGrafter"/>
</dbReference>
<proteinExistence type="predicted"/>
<name>A0A9Q9DU02_CURCL</name>
<keyword evidence="4" id="KW-0539">Nucleus</keyword>
<sequence>MPLLRDKPLFFTCDPDSHPNGILTEHMLERCASECVRAAQNTISIITQYSMLDICTILPAWWFRVYYMYTAAMVLAVSTLRLDMFPRSTTEAAWQNAQMFFQENEHLSEAVKVCKSALQRMVTRIEQIEDNSTSARLVNGDPGREGFADIDFSNLLQDLPFHFDFESIFNAEHTL</sequence>
<keyword evidence="1" id="KW-0805">Transcription regulation</keyword>
<dbReference type="EMBL" id="CP089276">
    <property type="protein sequence ID" value="USP77946.1"/>
    <property type="molecule type" value="Genomic_DNA"/>
</dbReference>
<dbReference type="PANTHER" id="PTHR47424">
    <property type="entry name" value="REGULATORY PROTEIN GAL4"/>
    <property type="match status" value="1"/>
</dbReference>
<keyword evidence="3" id="KW-0804">Transcription</keyword>
<accession>A0A9Q9DU02</accession>
<reference evidence="5" key="1">
    <citation type="submission" date="2021-12" db="EMBL/GenBank/DDBJ databases">
        <title>Curvularia clavata genome.</title>
        <authorList>
            <person name="Cao Y."/>
        </authorList>
    </citation>
    <scope>NUCLEOTIDE SEQUENCE</scope>
    <source>
        <strain evidence="5">Yc1106</strain>
    </source>
</reference>
<dbReference type="GO" id="GO:0000978">
    <property type="term" value="F:RNA polymerase II cis-regulatory region sequence-specific DNA binding"/>
    <property type="evidence" value="ECO:0007669"/>
    <property type="project" value="TreeGrafter"/>
</dbReference>
<dbReference type="InterPro" id="IPR051127">
    <property type="entry name" value="Fungal_SecMet_Regulators"/>
</dbReference>
<evidence type="ECO:0000313" key="5">
    <source>
        <dbReference type="EMBL" id="USP77946.1"/>
    </source>
</evidence>
<dbReference type="VEuPathDB" id="FungiDB:yc1106_05220"/>
<dbReference type="CDD" id="cd12148">
    <property type="entry name" value="fungal_TF_MHR"/>
    <property type="match status" value="1"/>
</dbReference>
<protein>
    <recommendedName>
        <fullName evidence="7">Transcription factor domain-containing protein</fullName>
    </recommendedName>
</protein>
<evidence type="ECO:0000313" key="6">
    <source>
        <dbReference type="Proteomes" id="UP001056012"/>
    </source>
</evidence>
<evidence type="ECO:0008006" key="7">
    <source>
        <dbReference type="Google" id="ProtNLM"/>
    </source>
</evidence>
<organism evidence="5 6">
    <name type="scientific">Curvularia clavata</name>
    <dbReference type="NCBI Taxonomy" id="95742"/>
    <lineage>
        <taxon>Eukaryota</taxon>
        <taxon>Fungi</taxon>
        <taxon>Dikarya</taxon>
        <taxon>Ascomycota</taxon>
        <taxon>Pezizomycotina</taxon>
        <taxon>Dothideomycetes</taxon>
        <taxon>Pleosporomycetidae</taxon>
        <taxon>Pleosporales</taxon>
        <taxon>Pleosporineae</taxon>
        <taxon>Pleosporaceae</taxon>
        <taxon>Curvularia</taxon>
    </lineage>
</organism>
<keyword evidence="2" id="KW-0238">DNA-binding</keyword>
<dbReference type="AlphaFoldDB" id="A0A9Q9DU02"/>